<dbReference type="InterPro" id="IPR022100">
    <property type="entry name" value="WDHD1/CFT4_beta-prop_2nd"/>
</dbReference>
<comment type="caution">
    <text evidence="10">The sequence shown here is derived from an EMBL/GenBank/DDBJ whole genome shotgun (WGS) entry which is preliminary data.</text>
</comment>
<dbReference type="EMBL" id="JAKMXF010000299">
    <property type="protein sequence ID" value="KAI6652164.1"/>
    <property type="molecule type" value="Genomic_DNA"/>
</dbReference>
<keyword evidence="11" id="KW-1185">Reference proteome</keyword>
<dbReference type="InterPro" id="IPR036322">
    <property type="entry name" value="WD40_repeat_dom_sf"/>
</dbReference>
<keyword evidence="3" id="KW-0677">Repeat</keyword>
<dbReference type="Proteomes" id="UP001165289">
    <property type="component" value="Unassembled WGS sequence"/>
</dbReference>
<gene>
    <name evidence="10" type="ORF">LOD99_7182</name>
</gene>
<feature type="region of interest" description="Disordered" evidence="6">
    <location>
        <begin position="972"/>
        <end position="1004"/>
    </location>
</feature>
<protein>
    <submittedName>
        <fullName evidence="10">WD repeat and HMG-box DNA-binding protein 1-like</fullName>
    </submittedName>
</protein>
<evidence type="ECO:0000256" key="6">
    <source>
        <dbReference type="SAM" id="MobiDB-lite"/>
    </source>
</evidence>
<comment type="subcellular location">
    <subcellularLocation>
        <location evidence="1">Nucleus</location>
    </subcellularLocation>
</comment>
<evidence type="ECO:0000256" key="4">
    <source>
        <dbReference type="ARBA" id="ARBA00023242"/>
    </source>
</evidence>
<feature type="compositionally biased region" description="Polar residues" evidence="6">
    <location>
        <begin position="985"/>
        <end position="1000"/>
    </location>
</feature>
<dbReference type="GO" id="GO:0006261">
    <property type="term" value="P:DNA-templated DNA replication"/>
    <property type="evidence" value="ECO:0007669"/>
    <property type="project" value="TreeGrafter"/>
</dbReference>
<evidence type="ECO:0000256" key="3">
    <source>
        <dbReference type="ARBA" id="ARBA00022737"/>
    </source>
</evidence>
<feature type="domain" description="WDHD1/CFT4 helical bundle" evidence="8">
    <location>
        <begin position="795"/>
        <end position="856"/>
    </location>
</feature>
<keyword evidence="2 5" id="KW-0853">WD repeat</keyword>
<dbReference type="PROSITE" id="PS50082">
    <property type="entry name" value="WD_REPEATS_2"/>
    <property type="match status" value="1"/>
</dbReference>
<dbReference type="Pfam" id="PF20946">
    <property type="entry name" value="Ctf4_C"/>
    <property type="match status" value="1"/>
</dbReference>
<dbReference type="GO" id="GO:0000278">
    <property type="term" value="P:mitotic cell cycle"/>
    <property type="evidence" value="ECO:0007669"/>
    <property type="project" value="TreeGrafter"/>
</dbReference>
<dbReference type="InterPro" id="IPR057646">
    <property type="entry name" value="WD40_WDHD1_1st"/>
</dbReference>
<dbReference type="Pfam" id="PF24817">
    <property type="entry name" value="WD40_WDHD1_1st"/>
    <property type="match status" value="1"/>
</dbReference>
<evidence type="ECO:0000256" key="2">
    <source>
        <dbReference type="ARBA" id="ARBA00022574"/>
    </source>
</evidence>
<dbReference type="InterPro" id="IPR015943">
    <property type="entry name" value="WD40/YVTN_repeat-like_dom_sf"/>
</dbReference>
<feature type="domain" description="WDHD1 first WD40" evidence="9">
    <location>
        <begin position="12"/>
        <end position="320"/>
    </location>
</feature>
<dbReference type="GO" id="GO:0043596">
    <property type="term" value="C:nuclear replication fork"/>
    <property type="evidence" value="ECO:0007669"/>
    <property type="project" value="TreeGrafter"/>
</dbReference>
<evidence type="ECO:0000259" key="7">
    <source>
        <dbReference type="Pfam" id="PF12341"/>
    </source>
</evidence>
<evidence type="ECO:0000256" key="1">
    <source>
        <dbReference type="ARBA" id="ARBA00004123"/>
    </source>
</evidence>
<evidence type="ECO:0000259" key="9">
    <source>
        <dbReference type="Pfam" id="PF24817"/>
    </source>
</evidence>
<name>A0AAV7JUK1_9METZ</name>
<feature type="compositionally biased region" description="Polar residues" evidence="6">
    <location>
        <begin position="384"/>
        <end position="402"/>
    </location>
</feature>
<dbReference type="GO" id="GO:0006281">
    <property type="term" value="P:DNA repair"/>
    <property type="evidence" value="ECO:0007669"/>
    <property type="project" value="TreeGrafter"/>
</dbReference>
<dbReference type="SUPFAM" id="SSF50978">
    <property type="entry name" value="WD40 repeat-like"/>
    <property type="match status" value="1"/>
</dbReference>
<evidence type="ECO:0000256" key="5">
    <source>
        <dbReference type="PROSITE-ProRule" id="PRU00221"/>
    </source>
</evidence>
<evidence type="ECO:0000313" key="10">
    <source>
        <dbReference type="EMBL" id="KAI6652164.1"/>
    </source>
</evidence>
<dbReference type="GO" id="GO:0003682">
    <property type="term" value="F:chromatin binding"/>
    <property type="evidence" value="ECO:0007669"/>
    <property type="project" value="TreeGrafter"/>
</dbReference>
<feature type="domain" description="WDHD1/CFT4 second beta-propeller" evidence="7">
    <location>
        <begin position="450"/>
        <end position="770"/>
    </location>
</feature>
<dbReference type="InterPro" id="IPR048591">
    <property type="entry name" value="WDHD1/CFT4_hel"/>
</dbReference>
<dbReference type="SMART" id="SM00320">
    <property type="entry name" value="WD40"/>
    <property type="match status" value="4"/>
</dbReference>
<dbReference type="PANTHER" id="PTHR19932">
    <property type="entry name" value="WD REPEAT AND HMG-BOX DNA BINDING PROTEIN"/>
    <property type="match status" value="1"/>
</dbReference>
<organism evidence="10 11">
    <name type="scientific">Oopsacas minuta</name>
    <dbReference type="NCBI Taxonomy" id="111878"/>
    <lineage>
        <taxon>Eukaryota</taxon>
        <taxon>Metazoa</taxon>
        <taxon>Porifera</taxon>
        <taxon>Hexactinellida</taxon>
        <taxon>Hexasterophora</taxon>
        <taxon>Lyssacinosida</taxon>
        <taxon>Leucopsacidae</taxon>
        <taxon>Oopsacas</taxon>
    </lineage>
</organism>
<dbReference type="PROSITE" id="PS50294">
    <property type="entry name" value="WD_REPEATS_REGION"/>
    <property type="match status" value="1"/>
</dbReference>
<evidence type="ECO:0000259" key="8">
    <source>
        <dbReference type="Pfam" id="PF20946"/>
    </source>
</evidence>
<proteinExistence type="predicted"/>
<evidence type="ECO:0000313" key="11">
    <source>
        <dbReference type="Proteomes" id="UP001165289"/>
    </source>
</evidence>
<dbReference type="Pfam" id="PF12341">
    <property type="entry name" value="Mcl1_mid"/>
    <property type="match status" value="1"/>
</dbReference>
<keyword evidence="10" id="KW-0238">DNA-binding</keyword>
<dbReference type="AlphaFoldDB" id="A0AAV7JUK1"/>
<keyword evidence="4" id="KW-0539">Nucleus</keyword>
<dbReference type="Gene3D" id="2.130.10.10">
    <property type="entry name" value="YVTN repeat-like/Quinoprotein amine dehydrogenase"/>
    <property type="match status" value="2"/>
</dbReference>
<dbReference type="PANTHER" id="PTHR19932:SF10">
    <property type="entry name" value="WD REPEAT AND HMG-BOX DNA-BINDING PROTEIN 1"/>
    <property type="match status" value="1"/>
</dbReference>
<feature type="repeat" description="WD" evidence="5">
    <location>
        <begin position="148"/>
        <end position="179"/>
    </location>
</feature>
<sequence length="1043" mass="115338">MDTNPPYEEFVTHSEGFGGCIFFSLLGRDYLLSCGSDGDIRLLDLSGEKEPIDLYIGSSHLYQLACVSEPTAGVLFACEDNSLYWINLNLNDFSKHTRKIITRFASAVYCVTTDSSGRWIAAGAADFTIKLIPASAILTTNQYTCHVLDTHSAPVLSLSFSSDGLILCSTSCDGHLIVWCTNSRTVKHKISVLSPKVSDLSLSSSRLVAALSCMTADICFMATPQSFSEEECPSVPVYSSLDYHLIDRLVSNSTTDSRSSGTFHCCAWSPDSLYLAAGTALGHIIIWSCSVDDTRVIFKRVSILRHTLRGDIISVAWGVSNITGKLMLAAFTKSGYLILYESLELTPCTIQANANQLDDSLLDGLQAADLFDSQESHSNIQVNGSNINMEESSLDSKPQTSPTKTDRKAAKKRKFVPEWEEDIAIIEPEYSQSCSEPVIQPEPSLLRQESFQPSSWPPFSQITGSEHVCLCYNLVGVVISHKAPGAFEAESENKHFNFLIEVEFHDRGVHHPLQLIDPHWFSVGVLTDELLVLGGSGNRNVKKQPKDQCLIQVHRFNAWDGSKEWNAQLPEGENALCLAAGRDWIAVVSDSLILRLFGTEGTQFDLLKMPGYPVSTAGRGSRLILVYHQNCTLKDSQNMSYYLLAVSGMKLVLLAEGTLVISLNSELRWIGFTSAESPVILDSLGHLEVGRVNSRGVIWAPMLDFSKTVRKKRNTHKLVILGITPCLVEPTEDEESVCNEEIRYIVPSHGSHYPSLYPRPSVQVVTYNPPFCSVATSGVLSLEQRYFLSTFCYGQVAKQSQEELMRLFALAARSGSFQRALEVGALLNQQYKQLAITYSSRLQLSMLGQKMNSLLDAGRVEITDTAVTIDSEDPSFAISQAEHELKDSPLVPGEEIAPFLSAIRTNSTNRDSNLFSSAPANPFKNQKAPFSRASSIDNSFIKSVIQKSLGGKHTLSNVTDNKQQTSDLFSKQSKLGETRHPVKQTEANKSFNSVESSKPKPNTFKDWLEQTMPQLEADNPTLKKTELIQIATKKWREEKREIS</sequence>
<reference evidence="10 11" key="1">
    <citation type="journal article" date="2023" name="BMC Biol.">
        <title>The compact genome of the sponge Oopsacas minuta (Hexactinellida) is lacking key metazoan core genes.</title>
        <authorList>
            <person name="Santini S."/>
            <person name="Schenkelaars Q."/>
            <person name="Jourda C."/>
            <person name="Duchesne M."/>
            <person name="Belahbib H."/>
            <person name="Rocher C."/>
            <person name="Selva M."/>
            <person name="Riesgo A."/>
            <person name="Vervoort M."/>
            <person name="Leys S.P."/>
            <person name="Kodjabachian L."/>
            <person name="Le Bivic A."/>
            <person name="Borchiellini C."/>
            <person name="Claverie J.M."/>
            <person name="Renard E."/>
        </authorList>
    </citation>
    <scope>NUCLEOTIDE SEQUENCE [LARGE SCALE GENOMIC DNA]</scope>
    <source>
        <strain evidence="10">SPO-2</strain>
    </source>
</reference>
<dbReference type="GO" id="GO:0003677">
    <property type="term" value="F:DNA binding"/>
    <property type="evidence" value="ECO:0007669"/>
    <property type="project" value="UniProtKB-KW"/>
</dbReference>
<accession>A0AAV7JUK1</accession>
<feature type="region of interest" description="Disordered" evidence="6">
    <location>
        <begin position="384"/>
        <end position="413"/>
    </location>
</feature>
<dbReference type="InterPro" id="IPR001680">
    <property type="entry name" value="WD40_rpt"/>
</dbReference>